<dbReference type="AlphaFoldDB" id="A0A7C3CSW1"/>
<accession>A0A7C3CSW1</accession>
<feature type="domain" description="Fibronectin type-III" evidence="1">
    <location>
        <begin position="145"/>
        <end position="240"/>
    </location>
</feature>
<protein>
    <recommendedName>
        <fullName evidence="1">Fibronectin type-III domain-containing protein</fullName>
    </recommendedName>
</protein>
<sequence>MFRVVVVLLLGMFLTGCGRKAPPVPPEAARPRPPSDFRVILHPFFAELMARVPVEDIRGYDLRRIKALEISRSARPAGKPGPELHRTFRVPFGKSPAQQPLFTYRDRDLRPGWCYTYRIRAIKGFRSISAWTPPRGFCWSTPPRPPENLTARRLFPHTVFLTWDPVTLDLHRFPLRGRVLYRVRRHTPAGETTFPPVPEASFYDTSARAGVRTCYSVEPLLSYYGTLVPGPQSPEVCLIP</sequence>
<proteinExistence type="predicted"/>
<dbReference type="EMBL" id="DRMH01000098">
    <property type="protein sequence ID" value="HFC98254.1"/>
    <property type="molecule type" value="Genomic_DNA"/>
</dbReference>
<dbReference type="PROSITE" id="PS51257">
    <property type="entry name" value="PROKAR_LIPOPROTEIN"/>
    <property type="match status" value="1"/>
</dbReference>
<dbReference type="Proteomes" id="UP000886043">
    <property type="component" value="Unassembled WGS sequence"/>
</dbReference>
<comment type="caution">
    <text evidence="2">The sequence shown here is derived from an EMBL/GenBank/DDBJ whole genome shotgun (WGS) entry which is preliminary data.</text>
</comment>
<dbReference type="SUPFAM" id="SSF49265">
    <property type="entry name" value="Fibronectin type III"/>
    <property type="match status" value="1"/>
</dbReference>
<name>A0A7C3CSW1_9BACT</name>
<dbReference type="PROSITE" id="PS50853">
    <property type="entry name" value="FN3"/>
    <property type="match status" value="1"/>
</dbReference>
<evidence type="ECO:0000259" key="1">
    <source>
        <dbReference type="PROSITE" id="PS50853"/>
    </source>
</evidence>
<dbReference type="InterPro" id="IPR036116">
    <property type="entry name" value="FN3_sf"/>
</dbReference>
<reference evidence="2" key="1">
    <citation type="journal article" date="2020" name="mSystems">
        <title>Genome- and Community-Level Interaction Insights into Carbon Utilization and Element Cycling Functions of Hydrothermarchaeota in Hydrothermal Sediment.</title>
        <authorList>
            <person name="Zhou Z."/>
            <person name="Liu Y."/>
            <person name="Xu W."/>
            <person name="Pan J."/>
            <person name="Luo Z.H."/>
            <person name="Li M."/>
        </authorList>
    </citation>
    <scope>NUCLEOTIDE SEQUENCE [LARGE SCALE GENOMIC DNA]</scope>
    <source>
        <strain evidence="2">HyVt-483</strain>
    </source>
</reference>
<organism evidence="2">
    <name type="scientific">Thermosulfurimonas dismutans</name>
    <dbReference type="NCBI Taxonomy" id="999894"/>
    <lineage>
        <taxon>Bacteria</taxon>
        <taxon>Pseudomonadati</taxon>
        <taxon>Thermodesulfobacteriota</taxon>
        <taxon>Thermodesulfobacteria</taxon>
        <taxon>Thermodesulfobacteriales</taxon>
        <taxon>Thermodesulfobacteriaceae</taxon>
        <taxon>Thermosulfurimonas</taxon>
    </lineage>
</organism>
<dbReference type="InterPro" id="IPR003961">
    <property type="entry name" value="FN3_dom"/>
</dbReference>
<gene>
    <name evidence="2" type="ORF">ENJ40_07350</name>
</gene>
<evidence type="ECO:0000313" key="2">
    <source>
        <dbReference type="EMBL" id="HFC98254.1"/>
    </source>
</evidence>